<protein>
    <recommendedName>
        <fullName evidence="2">F-box domain-containing protein</fullName>
    </recommendedName>
</protein>
<dbReference type="VEuPathDB" id="FungiDB:RhiirA1_473497"/>
<accession>A0A2I1FTI7</accession>
<comment type="caution">
    <text evidence="3">The sequence shown here is derived from an EMBL/GenBank/DDBJ whole genome shotgun (WGS) entry which is preliminary data.</text>
</comment>
<dbReference type="Proteomes" id="UP000234323">
    <property type="component" value="Unassembled WGS sequence"/>
</dbReference>
<sequence length="546" mass="63253">MEFLVKDVLVLIFTELLGDLDSLHSCSLVNKTWCELAMPLLWKNSYQCPYKYKKESREKYYNVIAHFLPNNPEDPLPQNKIVLPLNKFPKGPMLEYMNYIALFTPACIEDMVKLTINDEVEDSKYKKEILERELYKLSFIKCRNVKDFYWCTKEKLTLFPNAKRIFSNLHSLKIHHEKFINSNTSLTELGKICQDLRDLDVRDCQKDTLDLALFIKIQKNLQSLCLAFDEEEGQYNLLSDVIKEKAATLKKISIRFNVTLISPIVIPSLENIQHLVLNNICGESYRSAKWDEWEHNLSTASFPNLQYLETLYLPISIIRLIIERSGKDISEINICLCPPGSRDYKTDNKQLIKAISIYCPKLKLLAMDIDDRNLGEMFKIFLNCTQLEKVTFSTNANSNIPSDGDELLQVMNQTIPTTLHEITFREDWIFSLEELELFIEDWKSRNSSPIKFILVFDESLWTDDHAWMAESLKEREIKRKGKGMGRTKGNGENERERGKRKGTGKTEGNGENGRERGKRKGTGKTKGNGENERERGKRKGTGERGK</sequence>
<dbReference type="VEuPathDB" id="FungiDB:FUN_016998"/>
<dbReference type="VEuPathDB" id="FungiDB:RhiirFUN_016612"/>
<dbReference type="Gene3D" id="3.80.10.10">
    <property type="entry name" value="Ribonuclease Inhibitor"/>
    <property type="match status" value="1"/>
</dbReference>
<dbReference type="EMBL" id="LLXI01000007">
    <property type="protein sequence ID" value="PKY37643.1"/>
    <property type="molecule type" value="Genomic_DNA"/>
</dbReference>
<evidence type="ECO:0000256" key="1">
    <source>
        <dbReference type="SAM" id="MobiDB-lite"/>
    </source>
</evidence>
<dbReference type="CDD" id="cd09917">
    <property type="entry name" value="F-box_SF"/>
    <property type="match status" value="1"/>
</dbReference>
<reference evidence="3 4" key="1">
    <citation type="submission" date="2015-10" db="EMBL/GenBank/DDBJ databases">
        <title>Genome analyses suggest a sexual origin of heterokaryosis in a supposedly ancient asexual fungus.</title>
        <authorList>
            <person name="Ropars J."/>
            <person name="Sedzielewska K."/>
            <person name="Noel J."/>
            <person name="Charron P."/>
            <person name="Farinelli L."/>
            <person name="Marton T."/>
            <person name="Kruger M."/>
            <person name="Pelin A."/>
            <person name="Brachmann A."/>
            <person name="Corradi N."/>
        </authorList>
    </citation>
    <scope>NUCLEOTIDE SEQUENCE [LARGE SCALE GENOMIC DNA]</scope>
    <source>
        <strain evidence="3 4">A4</strain>
    </source>
</reference>
<feature type="domain" description="F-box" evidence="2">
    <location>
        <begin position="7"/>
        <end position="47"/>
    </location>
</feature>
<dbReference type="AlphaFoldDB" id="A0A2I1FTI7"/>
<dbReference type="SUPFAM" id="SSF52047">
    <property type="entry name" value="RNI-like"/>
    <property type="match status" value="1"/>
</dbReference>
<evidence type="ECO:0000313" key="4">
    <source>
        <dbReference type="Proteomes" id="UP000234323"/>
    </source>
</evidence>
<feature type="compositionally biased region" description="Basic and acidic residues" evidence="1">
    <location>
        <begin position="527"/>
        <end position="546"/>
    </location>
</feature>
<proteinExistence type="predicted"/>
<organism evidence="3 4">
    <name type="scientific">Rhizophagus irregularis</name>
    <dbReference type="NCBI Taxonomy" id="588596"/>
    <lineage>
        <taxon>Eukaryota</taxon>
        <taxon>Fungi</taxon>
        <taxon>Fungi incertae sedis</taxon>
        <taxon>Mucoromycota</taxon>
        <taxon>Glomeromycotina</taxon>
        <taxon>Glomeromycetes</taxon>
        <taxon>Glomerales</taxon>
        <taxon>Glomeraceae</taxon>
        <taxon>Rhizophagus</taxon>
    </lineage>
</organism>
<dbReference type="Pfam" id="PF12937">
    <property type="entry name" value="F-box-like"/>
    <property type="match status" value="1"/>
</dbReference>
<dbReference type="InterPro" id="IPR001810">
    <property type="entry name" value="F-box_dom"/>
</dbReference>
<dbReference type="InterPro" id="IPR032675">
    <property type="entry name" value="LRR_dom_sf"/>
</dbReference>
<dbReference type="SUPFAM" id="SSF81383">
    <property type="entry name" value="F-box domain"/>
    <property type="match status" value="1"/>
</dbReference>
<gene>
    <name evidence="3" type="ORF">RhiirA4_413520</name>
</gene>
<keyword evidence="4" id="KW-1185">Reference proteome</keyword>
<evidence type="ECO:0000313" key="3">
    <source>
        <dbReference type="EMBL" id="PKY37643.1"/>
    </source>
</evidence>
<feature type="region of interest" description="Disordered" evidence="1">
    <location>
        <begin position="478"/>
        <end position="546"/>
    </location>
</feature>
<name>A0A2I1FTI7_9GLOM</name>
<evidence type="ECO:0000259" key="2">
    <source>
        <dbReference type="Pfam" id="PF12937"/>
    </source>
</evidence>
<dbReference type="InterPro" id="IPR036047">
    <property type="entry name" value="F-box-like_dom_sf"/>
</dbReference>